<dbReference type="RefSeq" id="WP_169350642.1">
    <property type="nucleotide sequence ID" value="NZ_JABBJJ010000324.1"/>
</dbReference>
<gene>
    <name evidence="3" type="ORF">HG543_42395</name>
</gene>
<keyword evidence="1" id="KW-0812">Transmembrane</keyword>
<keyword evidence="1" id="KW-0472">Membrane</keyword>
<reference evidence="3 4" key="1">
    <citation type="submission" date="2020-04" db="EMBL/GenBank/DDBJ databases">
        <title>Draft genome of Pyxidicoccus fallax type strain.</title>
        <authorList>
            <person name="Whitworth D.E."/>
        </authorList>
    </citation>
    <scope>NUCLEOTIDE SEQUENCE [LARGE SCALE GENOMIC DNA]</scope>
    <source>
        <strain evidence="3 4">DSM 14698</strain>
    </source>
</reference>
<feature type="transmembrane region" description="Helical" evidence="1">
    <location>
        <begin position="177"/>
        <end position="198"/>
    </location>
</feature>
<keyword evidence="1" id="KW-1133">Transmembrane helix</keyword>
<dbReference type="InterPro" id="IPR021994">
    <property type="entry name" value="DUF3592"/>
</dbReference>
<sequence length="338" mass="37129">MLRKFGTLALVFFWALFTLGADVLILQDPARDLLALGWPSVTGTITHSSVRELRGKGTTYHLDVRYTYDVGGQHFQGVRYRHFNRGLPDRGEVEERARRYAVGTEVPVFHSPGDPSRAVLEPGVTGGDLFMLMVLLPFNLVLVGITLSPLRRKAPGGTVSPEQRAGRLYVTLDDTSPVVAGAYGAGYTTLACIVLVGIPTRFHPSLPLVALAWAAILLVSLFAAGWKRSRLASGHYELVVDPRARRLSLPAILDRKERRDVAWDDIRDITVETHTQTSSRGGTQTSYRPTLVLAAGDPERRQEALVDWADADRAAALADWLRARLKPRGRDADASLSA</sequence>
<proteinExistence type="predicted"/>
<dbReference type="Pfam" id="PF12158">
    <property type="entry name" value="DUF3592"/>
    <property type="match status" value="1"/>
</dbReference>
<feature type="transmembrane region" description="Helical" evidence="1">
    <location>
        <begin position="204"/>
        <end position="226"/>
    </location>
</feature>
<dbReference type="EMBL" id="JABBJJ010000324">
    <property type="protein sequence ID" value="NMO21456.1"/>
    <property type="molecule type" value="Genomic_DNA"/>
</dbReference>
<evidence type="ECO:0000259" key="2">
    <source>
        <dbReference type="Pfam" id="PF12158"/>
    </source>
</evidence>
<organism evidence="3 4">
    <name type="scientific">Pyxidicoccus fallax</name>
    <dbReference type="NCBI Taxonomy" id="394095"/>
    <lineage>
        <taxon>Bacteria</taxon>
        <taxon>Pseudomonadati</taxon>
        <taxon>Myxococcota</taxon>
        <taxon>Myxococcia</taxon>
        <taxon>Myxococcales</taxon>
        <taxon>Cystobacterineae</taxon>
        <taxon>Myxococcaceae</taxon>
        <taxon>Pyxidicoccus</taxon>
    </lineage>
</organism>
<evidence type="ECO:0000256" key="1">
    <source>
        <dbReference type="SAM" id="Phobius"/>
    </source>
</evidence>
<dbReference type="AlphaFoldDB" id="A0A848LUK4"/>
<feature type="domain" description="DUF3592" evidence="2">
    <location>
        <begin position="41"/>
        <end position="124"/>
    </location>
</feature>
<protein>
    <submittedName>
        <fullName evidence="3">DUF3592 domain-containing protein</fullName>
    </submittedName>
</protein>
<name>A0A848LUK4_9BACT</name>
<evidence type="ECO:0000313" key="4">
    <source>
        <dbReference type="Proteomes" id="UP000518300"/>
    </source>
</evidence>
<comment type="caution">
    <text evidence="3">The sequence shown here is derived from an EMBL/GenBank/DDBJ whole genome shotgun (WGS) entry which is preliminary data.</text>
</comment>
<evidence type="ECO:0000313" key="3">
    <source>
        <dbReference type="EMBL" id="NMO21456.1"/>
    </source>
</evidence>
<feature type="transmembrane region" description="Helical" evidence="1">
    <location>
        <begin position="129"/>
        <end position="147"/>
    </location>
</feature>
<accession>A0A848LUK4</accession>
<dbReference type="Proteomes" id="UP000518300">
    <property type="component" value="Unassembled WGS sequence"/>
</dbReference>
<keyword evidence="4" id="KW-1185">Reference proteome</keyword>